<keyword evidence="1" id="KW-1133">Transmembrane helix</keyword>
<organism evidence="2 3">
    <name type="scientific">Sphingobium indicum F2</name>
    <dbReference type="NCBI Taxonomy" id="1450518"/>
    <lineage>
        <taxon>Bacteria</taxon>
        <taxon>Pseudomonadati</taxon>
        <taxon>Pseudomonadota</taxon>
        <taxon>Alphaproteobacteria</taxon>
        <taxon>Sphingomonadales</taxon>
        <taxon>Sphingomonadaceae</taxon>
        <taxon>Sphingobium</taxon>
    </lineage>
</organism>
<keyword evidence="1" id="KW-0472">Membrane</keyword>
<proteinExistence type="predicted"/>
<comment type="caution">
    <text evidence="2">The sequence shown here is derived from an EMBL/GenBank/DDBJ whole genome shotgun (WGS) entry which is preliminary data.</text>
</comment>
<accession>A0A8E0WVF7</accession>
<gene>
    <name evidence="2" type="ORF">AL00_01550</name>
</gene>
<keyword evidence="1" id="KW-0812">Transmembrane</keyword>
<name>A0A8E0WVF7_9SPHN</name>
<protein>
    <submittedName>
        <fullName evidence="2">Uncharacterized protein</fullName>
    </submittedName>
</protein>
<dbReference type="RefSeq" id="WP_020820572.1">
    <property type="nucleotide sequence ID" value="NZ_JANF02000004.1"/>
</dbReference>
<feature type="transmembrane region" description="Helical" evidence="1">
    <location>
        <begin position="52"/>
        <end position="73"/>
    </location>
</feature>
<reference evidence="2 3" key="1">
    <citation type="submission" date="2014-05" db="EMBL/GenBank/DDBJ databases">
        <title>Genome Announcement of Sphingobium lucknowense F2.</title>
        <authorList>
            <person name="Lal R."/>
            <person name="Negi V."/>
            <person name="Lata P."/>
            <person name="Sangwan N."/>
            <person name="Gupta S.K."/>
            <person name="Rao D.L.N."/>
            <person name="Das S."/>
        </authorList>
    </citation>
    <scope>NUCLEOTIDE SEQUENCE [LARGE SCALE GENOMIC DNA]</scope>
    <source>
        <strain evidence="2 3">F2</strain>
    </source>
</reference>
<evidence type="ECO:0000256" key="1">
    <source>
        <dbReference type="SAM" id="Phobius"/>
    </source>
</evidence>
<dbReference type="AlphaFoldDB" id="A0A8E0WVF7"/>
<dbReference type="Proteomes" id="UP000028135">
    <property type="component" value="Unassembled WGS sequence"/>
</dbReference>
<sequence length="77" mass="7920">MLLIAIGALCMIAGVVLATLRTLRRGRLSQARSVDADEVPDTLEPARRGSRLGMITAMPGIGLALIGAGLMFAGASL</sequence>
<evidence type="ECO:0000313" key="3">
    <source>
        <dbReference type="Proteomes" id="UP000028135"/>
    </source>
</evidence>
<evidence type="ECO:0000313" key="2">
    <source>
        <dbReference type="EMBL" id="KER38041.1"/>
    </source>
</evidence>
<dbReference type="EMBL" id="JANF02000004">
    <property type="protein sequence ID" value="KER38041.1"/>
    <property type="molecule type" value="Genomic_DNA"/>
</dbReference>